<dbReference type="PANTHER" id="PTHR43591">
    <property type="entry name" value="METHYLTRANSFERASE"/>
    <property type="match status" value="1"/>
</dbReference>
<name>A0ABW8UML6_9RHOB</name>
<evidence type="ECO:0000313" key="2">
    <source>
        <dbReference type="EMBL" id="MFL4468355.1"/>
    </source>
</evidence>
<comment type="caution">
    <text evidence="2">The sequence shown here is derived from an EMBL/GenBank/DDBJ whole genome shotgun (WGS) entry which is preliminary data.</text>
</comment>
<dbReference type="CDD" id="cd02440">
    <property type="entry name" value="AdoMet_MTases"/>
    <property type="match status" value="1"/>
</dbReference>
<accession>A0ABW8UML6</accession>
<dbReference type="Gene3D" id="3.40.50.150">
    <property type="entry name" value="Vaccinia Virus protein VP39"/>
    <property type="match status" value="1"/>
</dbReference>
<dbReference type="InterPro" id="IPR029063">
    <property type="entry name" value="SAM-dependent_MTases_sf"/>
</dbReference>
<dbReference type="EMBL" id="JBHDIY010000002">
    <property type="protein sequence ID" value="MFL4468355.1"/>
    <property type="molecule type" value="Genomic_DNA"/>
</dbReference>
<proteinExistence type="predicted"/>
<protein>
    <submittedName>
        <fullName evidence="2">Methyltransferase domain-containing protein</fullName>
    </submittedName>
</protein>
<keyword evidence="2" id="KW-0808">Transferase</keyword>
<gene>
    <name evidence="2" type="ORF">ACERZ8_00155</name>
</gene>
<organism evidence="2 3">
    <name type="scientific">Tateyamaria armeniaca</name>
    <dbReference type="NCBI Taxonomy" id="2518930"/>
    <lineage>
        <taxon>Bacteria</taxon>
        <taxon>Pseudomonadati</taxon>
        <taxon>Pseudomonadota</taxon>
        <taxon>Alphaproteobacteria</taxon>
        <taxon>Rhodobacterales</taxon>
        <taxon>Roseobacteraceae</taxon>
        <taxon>Tateyamaria</taxon>
    </lineage>
</organism>
<dbReference type="PANTHER" id="PTHR43591:SF24">
    <property type="entry name" value="2-METHOXY-6-POLYPRENYL-1,4-BENZOQUINOL METHYLASE, MITOCHONDRIAL"/>
    <property type="match status" value="1"/>
</dbReference>
<dbReference type="Pfam" id="PF08241">
    <property type="entry name" value="Methyltransf_11"/>
    <property type="match status" value="1"/>
</dbReference>
<dbReference type="GO" id="GO:0008168">
    <property type="term" value="F:methyltransferase activity"/>
    <property type="evidence" value="ECO:0007669"/>
    <property type="project" value="UniProtKB-KW"/>
</dbReference>
<dbReference type="GO" id="GO:0032259">
    <property type="term" value="P:methylation"/>
    <property type="evidence" value="ECO:0007669"/>
    <property type="project" value="UniProtKB-KW"/>
</dbReference>
<reference evidence="2 3" key="1">
    <citation type="submission" date="2024-08" db="EMBL/GenBank/DDBJ databases">
        <title>Tateyamaria sp. nov., isolated from marine algae.</title>
        <authorList>
            <person name="Choi B.J."/>
            <person name="Kim J.M."/>
            <person name="Lee J.K."/>
            <person name="Choi D.G."/>
            <person name="Bayburt H."/>
            <person name="Baek J.H."/>
            <person name="Han D.M."/>
            <person name="Jeon C.O."/>
        </authorList>
    </citation>
    <scope>NUCLEOTIDE SEQUENCE [LARGE SCALE GENOMIC DNA]</scope>
    <source>
        <strain evidence="2 3">KMU-156</strain>
    </source>
</reference>
<dbReference type="InterPro" id="IPR013216">
    <property type="entry name" value="Methyltransf_11"/>
</dbReference>
<keyword evidence="2" id="KW-0489">Methyltransferase</keyword>
<keyword evidence="3" id="KW-1185">Reference proteome</keyword>
<feature type="domain" description="Methyltransferase type 11" evidence="1">
    <location>
        <begin position="52"/>
        <end position="143"/>
    </location>
</feature>
<evidence type="ECO:0000313" key="3">
    <source>
        <dbReference type="Proteomes" id="UP001627408"/>
    </source>
</evidence>
<evidence type="ECO:0000259" key="1">
    <source>
        <dbReference type="Pfam" id="PF08241"/>
    </source>
</evidence>
<dbReference type="RefSeq" id="WP_407590109.1">
    <property type="nucleotide sequence ID" value="NZ_JBHDIY010000002.1"/>
</dbReference>
<dbReference type="Proteomes" id="UP001627408">
    <property type="component" value="Unassembled WGS sequence"/>
</dbReference>
<dbReference type="SUPFAM" id="SSF53335">
    <property type="entry name" value="S-adenosyl-L-methionine-dependent methyltransferases"/>
    <property type="match status" value="1"/>
</dbReference>
<sequence>MVDTSDFEKMERDGWGSASIAKGYADGFEMASRLVAQKLADAVDAGPNTEVLDLCTGHGVVAKEMVTRGASVTGLDFSEPMIALARAGVPDARFVQGDAMATEFPDKSFDAVTIGFGVPHFPDTARGLAEAARVLKPGGKIAFSIWHGKGSDGSFGWLFDAVGRLADASIALPEGPDAHALVDMSVARPTVEAAGFDDVTLIEVASQLCVPNPETLFDVFDGGAVRAASLLSRQPAARRDAIRDDLAARTRAEGVKGAQGYIVPAPSVVISAVRI</sequence>